<dbReference type="PROSITE" id="PS51217">
    <property type="entry name" value="UVRD_HELICASE_CTER"/>
    <property type="match status" value="1"/>
</dbReference>
<dbReference type="OrthoDB" id="5905204at2"/>
<feature type="domain" description="UvrD-like helicase C-terminal" evidence="14">
    <location>
        <begin position="289"/>
        <end position="550"/>
    </location>
</feature>
<dbReference type="InterPro" id="IPR013986">
    <property type="entry name" value="DExx_box_DNA_helicase_dom_sf"/>
</dbReference>
<evidence type="ECO:0000256" key="3">
    <source>
        <dbReference type="ARBA" id="ARBA00022801"/>
    </source>
</evidence>
<evidence type="ECO:0000256" key="11">
    <source>
        <dbReference type="PROSITE-ProRule" id="PRU00560"/>
    </source>
</evidence>
<comment type="catalytic activity">
    <reaction evidence="8">
        <text>Couples ATP hydrolysis with the unwinding of duplex DNA by translocating in the 3'-5' direction.</text>
        <dbReference type="EC" id="5.6.2.4"/>
    </reaction>
</comment>
<sequence>MAEAGIDGVVESLNEAQREAVLTGASHNLVLAGAGTGKTTTIVARIRHLLKQGVPPERILAITFTRRAAAEIRSRVAGDLAGASSQVAAMTFHGWAMREVRGAPDVFGYDGWSVIDQDDQQQVMRGVLGRGKRVEGLKATQILDVLSFAHNTRRTLAQAIRVKLPEMSVDPKAIGEAVRAFELRKAERRYLTYDDILKVFAARLADPEVAAWVGSHYEEILVDEMQDTNPLQWQIIDPLVPHTRFYCVGDDAQSIYGFRGADFASIHSFAERVPGARVLKLEDNYRSTQEILDLSNWLLEESPLGYDKKLRAVRGKGAKPELHSFETPADEAGFIAAELLRARADELPWATHLVLVRSNYSGRAIEARLVENDIPYVFFGGVKLLESAHVRDVLSALRVIANPDDEVAWMRLLTLVPRVGDVTAARAFDAFLAARDGGASASSARAEALKGMPAWLAAGLDAIEDAAQRVDDAVGRAAAMLQPTLAHKYRNENWEARARDLVHVERLAATRANILEFLEEYILSPIFTSEMEPESQQDHVIVSTVHSAKGLERDWAFAAGVSPGSFPSARALGDTDDIEEERRVLYVALTRARDRLVVTRTMTHTPVGAWVGSISQQVSAAQGFVEEAYFLNALPERLVEEIPHTLPRPSRPAPPPELSGPGEIDLGVDLGDLE</sequence>
<dbReference type="GO" id="GO:0003677">
    <property type="term" value="F:DNA binding"/>
    <property type="evidence" value="ECO:0007669"/>
    <property type="project" value="UniProtKB-KW"/>
</dbReference>
<dbReference type="PROSITE" id="PS51198">
    <property type="entry name" value="UVRD_HELICASE_ATP_BIND"/>
    <property type="match status" value="1"/>
</dbReference>
<gene>
    <name evidence="15" type="ORF">SAMN05421637_2117</name>
</gene>
<evidence type="ECO:0000313" key="15">
    <source>
        <dbReference type="EMBL" id="SEJ51966.1"/>
    </source>
</evidence>
<keyword evidence="3 11" id="KW-0378">Hydrolase</keyword>
<comment type="catalytic activity">
    <reaction evidence="10">
        <text>ATP + H2O = ADP + phosphate + H(+)</text>
        <dbReference type="Rhea" id="RHEA:13065"/>
        <dbReference type="ChEBI" id="CHEBI:15377"/>
        <dbReference type="ChEBI" id="CHEBI:15378"/>
        <dbReference type="ChEBI" id="CHEBI:30616"/>
        <dbReference type="ChEBI" id="CHEBI:43474"/>
        <dbReference type="ChEBI" id="CHEBI:456216"/>
        <dbReference type="EC" id="5.6.2.4"/>
    </reaction>
</comment>
<protein>
    <recommendedName>
        <fullName evidence="9">DNA 3'-5' helicase</fullName>
        <ecNumber evidence="9">5.6.2.4</ecNumber>
    </recommendedName>
</protein>
<dbReference type="STRING" id="1043493.SAMN05421637_2117"/>
<dbReference type="Gene3D" id="1.10.10.160">
    <property type="match status" value="1"/>
</dbReference>
<evidence type="ECO:0000256" key="6">
    <source>
        <dbReference type="ARBA" id="ARBA00023125"/>
    </source>
</evidence>
<feature type="domain" description="UvrD-like helicase ATP-binding" evidence="13">
    <location>
        <begin position="11"/>
        <end position="288"/>
    </location>
</feature>
<dbReference type="PANTHER" id="PTHR11070">
    <property type="entry name" value="UVRD / RECB / PCRA DNA HELICASE FAMILY MEMBER"/>
    <property type="match status" value="1"/>
</dbReference>
<dbReference type="GO" id="GO:0043138">
    <property type="term" value="F:3'-5' DNA helicase activity"/>
    <property type="evidence" value="ECO:0007669"/>
    <property type="project" value="UniProtKB-EC"/>
</dbReference>
<dbReference type="InterPro" id="IPR014017">
    <property type="entry name" value="DNA_helicase_UvrD-like_C"/>
</dbReference>
<dbReference type="EMBL" id="FNZI01000004">
    <property type="protein sequence ID" value="SEJ51966.1"/>
    <property type="molecule type" value="Genomic_DNA"/>
</dbReference>
<evidence type="ECO:0000256" key="1">
    <source>
        <dbReference type="ARBA" id="ARBA00009922"/>
    </source>
</evidence>
<keyword evidence="5 11" id="KW-0067">ATP-binding</keyword>
<dbReference type="Pfam" id="PF00580">
    <property type="entry name" value="UvrD-helicase"/>
    <property type="match status" value="1"/>
</dbReference>
<dbReference type="GO" id="GO:0005524">
    <property type="term" value="F:ATP binding"/>
    <property type="evidence" value="ECO:0007669"/>
    <property type="project" value="UniProtKB-UniRule"/>
</dbReference>
<name>A0A1H6ZGY9_9MICO</name>
<evidence type="ECO:0000256" key="10">
    <source>
        <dbReference type="ARBA" id="ARBA00048988"/>
    </source>
</evidence>
<dbReference type="Proteomes" id="UP000183315">
    <property type="component" value="Unassembled WGS sequence"/>
</dbReference>
<dbReference type="RefSeq" id="WP_052406040.1">
    <property type="nucleotide sequence ID" value="NZ_BBLU01000015.1"/>
</dbReference>
<dbReference type="AlphaFoldDB" id="A0A1H6ZGY9"/>
<dbReference type="Gene3D" id="3.40.50.300">
    <property type="entry name" value="P-loop containing nucleotide triphosphate hydrolases"/>
    <property type="match status" value="2"/>
</dbReference>
<dbReference type="EC" id="5.6.2.4" evidence="9"/>
<evidence type="ECO:0000259" key="13">
    <source>
        <dbReference type="PROSITE" id="PS51198"/>
    </source>
</evidence>
<evidence type="ECO:0000256" key="5">
    <source>
        <dbReference type="ARBA" id="ARBA00022840"/>
    </source>
</evidence>
<evidence type="ECO:0000256" key="7">
    <source>
        <dbReference type="ARBA" id="ARBA00023235"/>
    </source>
</evidence>
<reference evidence="16" key="1">
    <citation type="submission" date="2016-10" db="EMBL/GenBank/DDBJ databases">
        <authorList>
            <person name="Varghese N."/>
        </authorList>
    </citation>
    <scope>NUCLEOTIDE SEQUENCE [LARGE SCALE GENOMIC DNA]</scope>
    <source>
        <strain evidence="16">DSM 24868</strain>
    </source>
</reference>
<accession>A0A1H6ZGY9</accession>
<feature type="binding site" evidence="11">
    <location>
        <begin position="32"/>
        <end position="39"/>
    </location>
    <ligand>
        <name>ATP</name>
        <dbReference type="ChEBI" id="CHEBI:30616"/>
    </ligand>
</feature>
<dbReference type="GO" id="GO:0016887">
    <property type="term" value="F:ATP hydrolysis activity"/>
    <property type="evidence" value="ECO:0007669"/>
    <property type="project" value="RHEA"/>
</dbReference>
<dbReference type="GO" id="GO:0005829">
    <property type="term" value="C:cytosol"/>
    <property type="evidence" value="ECO:0007669"/>
    <property type="project" value="TreeGrafter"/>
</dbReference>
<dbReference type="InterPro" id="IPR014016">
    <property type="entry name" value="UvrD-like_ATP-bd"/>
</dbReference>
<evidence type="ECO:0000256" key="12">
    <source>
        <dbReference type="SAM" id="MobiDB-lite"/>
    </source>
</evidence>
<evidence type="ECO:0000256" key="2">
    <source>
        <dbReference type="ARBA" id="ARBA00022741"/>
    </source>
</evidence>
<evidence type="ECO:0000259" key="14">
    <source>
        <dbReference type="PROSITE" id="PS51217"/>
    </source>
</evidence>
<comment type="similarity">
    <text evidence="1">Belongs to the helicase family. UvrD subfamily.</text>
</comment>
<keyword evidence="7" id="KW-0413">Isomerase</keyword>
<dbReference type="eggNOG" id="COG0210">
    <property type="taxonomic scope" value="Bacteria"/>
</dbReference>
<dbReference type="InterPro" id="IPR027417">
    <property type="entry name" value="P-loop_NTPase"/>
</dbReference>
<keyword evidence="2 11" id="KW-0547">Nucleotide-binding</keyword>
<evidence type="ECO:0000256" key="8">
    <source>
        <dbReference type="ARBA" id="ARBA00034617"/>
    </source>
</evidence>
<evidence type="ECO:0000256" key="9">
    <source>
        <dbReference type="ARBA" id="ARBA00034808"/>
    </source>
</evidence>
<keyword evidence="6" id="KW-0238">DNA-binding</keyword>
<feature type="region of interest" description="Disordered" evidence="12">
    <location>
        <begin position="643"/>
        <end position="674"/>
    </location>
</feature>
<dbReference type="CDD" id="cd17932">
    <property type="entry name" value="DEXQc_UvrD"/>
    <property type="match status" value="1"/>
</dbReference>
<dbReference type="Pfam" id="PF13361">
    <property type="entry name" value="UvrD_C"/>
    <property type="match status" value="2"/>
</dbReference>
<keyword evidence="16" id="KW-1185">Reference proteome</keyword>
<keyword evidence="4 11" id="KW-0347">Helicase</keyword>
<dbReference type="SUPFAM" id="SSF52540">
    <property type="entry name" value="P-loop containing nucleoside triphosphate hydrolases"/>
    <property type="match status" value="1"/>
</dbReference>
<proteinExistence type="inferred from homology"/>
<dbReference type="InterPro" id="IPR000212">
    <property type="entry name" value="DNA_helicase_UvrD/REP"/>
</dbReference>
<evidence type="ECO:0000313" key="16">
    <source>
        <dbReference type="Proteomes" id="UP000183315"/>
    </source>
</evidence>
<evidence type="ECO:0000256" key="4">
    <source>
        <dbReference type="ARBA" id="ARBA00022806"/>
    </source>
</evidence>
<organism evidence="15 16">
    <name type="scientific">Demequina mangrovi</name>
    <dbReference type="NCBI Taxonomy" id="1043493"/>
    <lineage>
        <taxon>Bacteria</taxon>
        <taxon>Bacillati</taxon>
        <taxon>Actinomycetota</taxon>
        <taxon>Actinomycetes</taxon>
        <taxon>Micrococcales</taxon>
        <taxon>Demequinaceae</taxon>
        <taxon>Demequina</taxon>
    </lineage>
</organism>
<feature type="compositionally biased region" description="Pro residues" evidence="12">
    <location>
        <begin position="649"/>
        <end position="658"/>
    </location>
</feature>
<dbReference type="PANTHER" id="PTHR11070:SF2">
    <property type="entry name" value="ATP-DEPENDENT DNA HELICASE SRS2"/>
    <property type="match status" value="1"/>
</dbReference>
<dbReference type="Gene3D" id="1.10.486.10">
    <property type="entry name" value="PCRA, domain 4"/>
    <property type="match status" value="1"/>
</dbReference>
<dbReference type="GO" id="GO:0000725">
    <property type="term" value="P:recombinational repair"/>
    <property type="evidence" value="ECO:0007669"/>
    <property type="project" value="TreeGrafter"/>
</dbReference>